<keyword evidence="2" id="KW-1185">Reference proteome</keyword>
<dbReference type="EMBL" id="RWGY01000013">
    <property type="protein sequence ID" value="TVU24545.1"/>
    <property type="molecule type" value="Genomic_DNA"/>
</dbReference>
<accession>A0A5J9UM73</accession>
<evidence type="ECO:0000313" key="1">
    <source>
        <dbReference type="EMBL" id="TVU24545.1"/>
    </source>
</evidence>
<comment type="caution">
    <text evidence="1">The sequence shown here is derived from an EMBL/GenBank/DDBJ whole genome shotgun (WGS) entry which is preliminary data.</text>
</comment>
<dbReference type="AlphaFoldDB" id="A0A5J9UM73"/>
<feature type="non-terminal residue" evidence="1">
    <location>
        <position position="1"/>
    </location>
</feature>
<evidence type="ECO:0000313" key="2">
    <source>
        <dbReference type="Proteomes" id="UP000324897"/>
    </source>
</evidence>
<dbReference type="Gramene" id="TVU24545">
    <property type="protein sequence ID" value="TVU24545"/>
    <property type="gene ID" value="EJB05_26989"/>
</dbReference>
<dbReference type="Proteomes" id="UP000324897">
    <property type="component" value="Chromosome 2"/>
</dbReference>
<reference evidence="1 2" key="1">
    <citation type="journal article" date="2019" name="Sci. Rep.">
        <title>A high-quality genome of Eragrostis curvula grass provides insights into Poaceae evolution and supports new strategies to enhance forage quality.</title>
        <authorList>
            <person name="Carballo J."/>
            <person name="Santos B.A.C.M."/>
            <person name="Zappacosta D."/>
            <person name="Garbus I."/>
            <person name="Selva J.P."/>
            <person name="Gallo C.A."/>
            <person name="Diaz A."/>
            <person name="Albertini E."/>
            <person name="Caccamo M."/>
            <person name="Echenique V."/>
        </authorList>
    </citation>
    <scope>NUCLEOTIDE SEQUENCE [LARGE SCALE GENOMIC DNA]</scope>
    <source>
        <strain evidence="2">cv. Victoria</strain>
        <tissue evidence="1">Leaf</tissue>
    </source>
</reference>
<organism evidence="1 2">
    <name type="scientific">Eragrostis curvula</name>
    <name type="common">weeping love grass</name>
    <dbReference type="NCBI Taxonomy" id="38414"/>
    <lineage>
        <taxon>Eukaryota</taxon>
        <taxon>Viridiplantae</taxon>
        <taxon>Streptophyta</taxon>
        <taxon>Embryophyta</taxon>
        <taxon>Tracheophyta</taxon>
        <taxon>Spermatophyta</taxon>
        <taxon>Magnoliopsida</taxon>
        <taxon>Liliopsida</taxon>
        <taxon>Poales</taxon>
        <taxon>Poaceae</taxon>
        <taxon>PACMAD clade</taxon>
        <taxon>Chloridoideae</taxon>
        <taxon>Eragrostideae</taxon>
        <taxon>Eragrostidinae</taxon>
        <taxon>Eragrostis</taxon>
    </lineage>
</organism>
<protein>
    <submittedName>
        <fullName evidence="1">Uncharacterized protein</fullName>
    </submittedName>
</protein>
<gene>
    <name evidence="1" type="ORF">EJB05_26989</name>
</gene>
<name>A0A5J9UM73_9POAL</name>
<proteinExistence type="predicted"/>
<sequence length="43" mass="4837">FHFSCYPVCTIHKGTIFLIHVLVPDCQLVPCDLYSKVQLAACL</sequence>